<dbReference type="EMBL" id="PFIP01000030">
    <property type="protein sequence ID" value="PIX34978.1"/>
    <property type="molecule type" value="Genomic_DNA"/>
</dbReference>
<dbReference type="PROSITE" id="PS50850">
    <property type="entry name" value="MFS"/>
    <property type="match status" value="1"/>
</dbReference>
<feature type="transmembrane region" description="Helical" evidence="7">
    <location>
        <begin position="331"/>
        <end position="353"/>
    </location>
</feature>
<dbReference type="SUPFAM" id="SSF103473">
    <property type="entry name" value="MFS general substrate transporter"/>
    <property type="match status" value="1"/>
</dbReference>
<evidence type="ECO:0000313" key="13">
    <source>
        <dbReference type="Proteomes" id="UP000182763"/>
    </source>
</evidence>
<feature type="transmembrane region" description="Helical" evidence="7">
    <location>
        <begin position="242"/>
        <end position="259"/>
    </location>
</feature>
<accession>A0A2M8CBG0</accession>
<feature type="transmembrane region" description="Helical" evidence="7">
    <location>
        <begin position="51"/>
        <end position="72"/>
    </location>
</feature>
<dbReference type="InterPro" id="IPR020846">
    <property type="entry name" value="MFS_dom"/>
</dbReference>
<evidence type="ECO:0000256" key="3">
    <source>
        <dbReference type="ARBA" id="ARBA00022475"/>
    </source>
</evidence>
<dbReference type="InterPro" id="IPR011701">
    <property type="entry name" value="MFS"/>
</dbReference>
<evidence type="ECO:0000313" key="9">
    <source>
        <dbReference type="EMBL" id="OIP68926.1"/>
    </source>
</evidence>
<evidence type="ECO:0000256" key="1">
    <source>
        <dbReference type="ARBA" id="ARBA00004651"/>
    </source>
</evidence>
<keyword evidence="4 7" id="KW-0812">Transmembrane</keyword>
<dbReference type="Proteomes" id="UP000231493">
    <property type="component" value="Unassembled WGS sequence"/>
</dbReference>
<gene>
    <name evidence="9" type="ORF">AUK42_05905</name>
    <name evidence="12" type="ORF">CO097_05245</name>
    <name evidence="11" type="ORF">COZ07_08450</name>
    <name evidence="10" type="ORF">COZ58_01875</name>
</gene>
<evidence type="ECO:0000259" key="8">
    <source>
        <dbReference type="PROSITE" id="PS50850"/>
    </source>
</evidence>
<dbReference type="Gene3D" id="1.20.1250.20">
    <property type="entry name" value="MFS general substrate transporter like domains"/>
    <property type="match status" value="2"/>
</dbReference>
<evidence type="ECO:0000256" key="6">
    <source>
        <dbReference type="ARBA" id="ARBA00023136"/>
    </source>
</evidence>
<dbReference type="EMBL" id="PFKO01000312">
    <property type="protein sequence ID" value="PIY31668.1"/>
    <property type="molecule type" value="Genomic_DNA"/>
</dbReference>
<feature type="transmembrane region" description="Helical" evidence="7">
    <location>
        <begin position="359"/>
        <end position="380"/>
    </location>
</feature>
<feature type="transmembrane region" description="Helical" evidence="7">
    <location>
        <begin position="297"/>
        <end position="319"/>
    </location>
</feature>
<protein>
    <recommendedName>
        <fullName evidence="8">Major facilitator superfamily (MFS) profile domain-containing protein</fullName>
    </recommendedName>
</protein>
<sequence>MVDKDKDRKEVKSKLKLNALGHSYNDVYFFIIPLLLPLFREEFQLNYFQSGLILTTHVALRSIFSLIFGYVGDQYDKRVVIASGFICSSIFLGGLIWINNIHTIAVFLFLLAIGVSTFHPLATAMVRENSKASQRGRYLSLFSAAGTAGIIVASLLFGIFVQIWGWKITCLLFSLPGYFLAYAYLKSKKDKKNLKTEAEKKIKQGYIYLFFITQAIRSLGLWAILSFLPLYATDYIGLKPGISAWIISIYFSGVFLGSLTSSRIIDQNQPLILILLTTIGTTFLIIGITFIVQPLLIVLIVVILGILDGIFFPAQSTWLTFICPVHYQGRFFGISMFVEGLSATIAPTLYGWIADQSSLIWSYRLAAVPLLISFILFLMLHSLEKKNVC</sequence>
<feature type="transmembrane region" description="Helical" evidence="7">
    <location>
        <begin position="79"/>
        <end position="98"/>
    </location>
</feature>
<dbReference type="InterPro" id="IPR050171">
    <property type="entry name" value="MFS_Transporters"/>
</dbReference>
<evidence type="ECO:0000256" key="5">
    <source>
        <dbReference type="ARBA" id="ARBA00022989"/>
    </source>
</evidence>
<comment type="subcellular location">
    <subcellularLocation>
        <location evidence="1">Cell membrane</location>
        <topology evidence="1">Multi-pass membrane protein</topology>
    </subcellularLocation>
</comment>
<feature type="domain" description="Major facilitator superfamily (MFS) profile" evidence="8">
    <location>
        <begin position="14"/>
        <end position="385"/>
    </location>
</feature>
<feature type="transmembrane region" description="Helical" evidence="7">
    <location>
        <begin position="21"/>
        <end position="39"/>
    </location>
</feature>
<dbReference type="GO" id="GO:0022857">
    <property type="term" value="F:transmembrane transporter activity"/>
    <property type="evidence" value="ECO:0007669"/>
    <property type="project" value="InterPro"/>
</dbReference>
<reference evidence="9 13" key="1">
    <citation type="journal article" date="2016" name="Environ. Microbiol.">
        <title>Genomic resolution of a cold subsurface aquifer community provides metabolic insights for novel microbes adapted to high CO concentrations.</title>
        <authorList>
            <person name="Probst A.J."/>
            <person name="Castelle C.J."/>
            <person name="Singh A."/>
            <person name="Brown C.T."/>
            <person name="Anantharaman K."/>
            <person name="Sharon I."/>
            <person name="Hug L.A."/>
            <person name="Burstein D."/>
            <person name="Emerson J.B."/>
            <person name="Thomas B.C."/>
            <person name="Banfield J.F."/>
        </authorList>
    </citation>
    <scope>NUCLEOTIDE SEQUENCE [LARGE SCALE GENOMIC DNA]</scope>
    <source>
        <strain evidence="9">CG2_30_33_13</strain>
    </source>
</reference>
<organism evidence="9 13">
    <name type="scientific">Candidatus Infernicultor aquiphilus</name>
    <dbReference type="NCBI Taxonomy" id="1805029"/>
    <lineage>
        <taxon>Bacteria</taxon>
        <taxon>Pseudomonadati</taxon>
        <taxon>Atribacterota</taxon>
        <taxon>Candidatus Phoenicimicrobiia</taxon>
        <taxon>Candidatus Pheonicimicrobiales</taxon>
        <taxon>Candidatus Phoenicimicrobiaceae</taxon>
        <taxon>Candidatus Infernicultor</taxon>
    </lineage>
</organism>
<evidence type="ECO:0000313" key="14">
    <source>
        <dbReference type="Proteomes" id="UP000228560"/>
    </source>
</evidence>
<dbReference type="Proteomes" id="UP000230646">
    <property type="component" value="Unassembled WGS sequence"/>
</dbReference>
<feature type="transmembrane region" description="Helical" evidence="7">
    <location>
        <begin position="166"/>
        <end position="185"/>
    </location>
</feature>
<evidence type="ECO:0000256" key="4">
    <source>
        <dbReference type="ARBA" id="ARBA00022692"/>
    </source>
</evidence>
<dbReference type="RefSeq" id="WP_406608169.1">
    <property type="nucleotide sequence ID" value="NZ_PFKO01000312.1"/>
</dbReference>
<comment type="caution">
    <text evidence="9">The sequence shown here is derived from an EMBL/GenBank/DDBJ whole genome shotgun (WGS) entry which is preliminary data.</text>
</comment>
<dbReference type="Proteomes" id="UP000182763">
    <property type="component" value="Unassembled WGS sequence"/>
</dbReference>
<reference evidence="10" key="2">
    <citation type="submission" date="2017-09" db="EMBL/GenBank/DDBJ databases">
        <title>Depth-based differentiation of microbial function through sediment-hosted aquifers and enrichment of novel symbionts in the deep terrestrial subsurface.</title>
        <authorList>
            <person name="Probst A.J."/>
            <person name="Ladd B."/>
            <person name="Jarett J.K."/>
            <person name="Geller-Mcgrath D.E."/>
            <person name="Sieber C.M.K."/>
            <person name="Emerson J.B."/>
            <person name="Anantharaman K."/>
            <person name="Thomas B.C."/>
            <person name="Malmstrom R."/>
            <person name="Stieglmeier M."/>
            <person name="Klingl A."/>
            <person name="Woyke T."/>
            <person name="Ryan C.M."/>
            <person name="Banfield J.F."/>
        </authorList>
    </citation>
    <scope>NUCLEOTIDE SEQUENCE</scope>
    <source>
        <strain evidence="10">CG_4_8_14_3_um_filter_34_18</strain>
    </source>
</reference>
<dbReference type="AlphaFoldDB" id="A0A1J5GM30"/>
<reference evidence="14 15" key="3">
    <citation type="submission" date="2017-09" db="EMBL/GenBank/DDBJ databases">
        <title>Depth-based differentiation of microbial function through sediment-hosted aquifers and enrichment of novel symbionts in the deep terrestrial subsurface.</title>
        <authorList>
            <person name="Probst A.J."/>
            <person name="Ladd B."/>
            <person name="Jarett J.K."/>
            <person name="Geller-Mcgrath D.E."/>
            <person name="Sieber C.M."/>
            <person name="Emerson J.B."/>
            <person name="Anantharaman K."/>
            <person name="Thomas B.C."/>
            <person name="Malmstrom R."/>
            <person name="Stieglmeier M."/>
            <person name="Klingl A."/>
            <person name="Woyke T."/>
            <person name="Ryan C.M."/>
            <person name="Banfield J.F."/>
        </authorList>
    </citation>
    <scope>NUCLEOTIDE SEQUENCE [LARGE SCALE GENOMIC DNA]</scope>
    <source>
        <strain evidence="11">CG_4_10_14_3_um_filter_34_13</strain>
        <strain evidence="12">CG_4_9_14_3_um_filter_33_16</strain>
    </source>
</reference>
<dbReference type="PANTHER" id="PTHR23517">
    <property type="entry name" value="RESISTANCE PROTEIN MDTM, PUTATIVE-RELATED-RELATED"/>
    <property type="match status" value="1"/>
</dbReference>
<evidence type="ECO:0000256" key="2">
    <source>
        <dbReference type="ARBA" id="ARBA00022448"/>
    </source>
</evidence>
<dbReference type="Pfam" id="PF07690">
    <property type="entry name" value="MFS_1"/>
    <property type="match status" value="2"/>
</dbReference>
<feature type="transmembrane region" description="Helical" evidence="7">
    <location>
        <begin position="206"/>
        <end position="230"/>
    </location>
</feature>
<evidence type="ECO:0000313" key="12">
    <source>
        <dbReference type="EMBL" id="PJB56410.1"/>
    </source>
</evidence>
<proteinExistence type="predicted"/>
<dbReference type="GO" id="GO:0005886">
    <property type="term" value="C:plasma membrane"/>
    <property type="evidence" value="ECO:0007669"/>
    <property type="project" value="UniProtKB-SubCell"/>
</dbReference>
<accession>A0A2M7KA24</accession>
<keyword evidence="5 7" id="KW-1133">Transmembrane helix</keyword>
<dbReference type="PANTHER" id="PTHR23517:SF3">
    <property type="entry name" value="INTEGRAL MEMBRANE TRANSPORT PROTEIN"/>
    <property type="match status" value="1"/>
</dbReference>
<dbReference type="EMBL" id="PFTV01000126">
    <property type="protein sequence ID" value="PJB56410.1"/>
    <property type="molecule type" value="Genomic_DNA"/>
</dbReference>
<dbReference type="EMBL" id="MNYY01000112">
    <property type="protein sequence ID" value="OIP68926.1"/>
    <property type="molecule type" value="Genomic_DNA"/>
</dbReference>
<accession>A0A1J5GM30</accession>
<evidence type="ECO:0000313" key="15">
    <source>
        <dbReference type="Proteomes" id="UP000230646"/>
    </source>
</evidence>
<accession>A0A2M7PM37</accession>
<feature type="transmembrane region" description="Helical" evidence="7">
    <location>
        <begin position="104"/>
        <end position="126"/>
    </location>
</feature>
<dbReference type="Proteomes" id="UP000228560">
    <property type="component" value="Unassembled WGS sequence"/>
</dbReference>
<dbReference type="InterPro" id="IPR036259">
    <property type="entry name" value="MFS_trans_sf"/>
</dbReference>
<dbReference type="STRING" id="1805029.AUK42_05905"/>
<feature type="transmembrane region" description="Helical" evidence="7">
    <location>
        <begin position="138"/>
        <end position="160"/>
    </location>
</feature>
<name>A0A1J5GM30_9BACT</name>
<feature type="transmembrane region" description="Helical" evidence="7">
    <location>
        <begin position="271"/>
        <end position="291"/>
    </location>
</feature>
<keyword evidence="2" id="KW-0813">Transport</keyword>
<evidence type="ECO:0000313" key="10">
    <source>
        <dbReference type="EMBL" id="PIX34978.1"/>
    </source>
</evidence>
<keyword evidence="3" id="KW-1003">Cell membrane</keyword>
<keyword evidence="6 7" id="KW-0472">Membrane</keyword>
<evidence type="ECO:0000256" key="7">
    <source>
        <dbReference type="SAM" id="Phobius"/>
    </source>
</evidence>
<evidence type="ECO:0000313" key="11">
    <source>
        <dbReference type="EMBL" id="PIY31668.1"/>
    </source>
</evidence>